<evidence type="ECO:0000256" key="1">
    <source>
        <dbReference type="SAM" id="MobiDB-lite"/>
    </source>
</evidence>
<evidence type="ECO:0000313" key="2">
    <source>
        <dbReference type="EMBL" id="KAF6301832.1"/>
    </source>
</evidence>
<evidence type="ECO:0000313" key="3">
    <source>
        <dbReference type="Proteomes" id="UP000585614"/>
    </source>
</evidence>
<comment type="caution">
    <text evidence="2">The sequence shown here is derived from an EMBL/GenBank/DDBJ whole genome shotgun (WGS) entry which is preliminary data.</text>
</comment>
<sequence length="121" mass="13273">MQGAWTSTVYLATWRVENEKRKPAQLSSYETTFEVRLLYYCLPAPSQLLSPPRPPEATEESARGSSVVTGKSLEGSSLLSLGVSRRHLPRCPSSLCKDAEVEARCCAVLKRSQIPPRAPGP</sequence>
<reference evidence="2 3" key="1">
    <citation type="journal article" date="2020" name="Nature">
        <title>Six reference-quality genomes reveal evolution of bat adaptations.</title>
        <authorList>
            <person name="Jebb D."/>
            <person name="Huang Z."/>
            <person name="Pippel M."/>
            <person name="Hughes G.M."/>
            <person name="Lavrichenko K."/>
            <person name="Devanna P."/>
            <person name="Winkler S."/>
            <person name="Jermiin L.S."/>
            <person name="Skirmuntt E.C."/>
            <person name="Katzourakis A."/>
            <person name="Burkitt-Gray L."/>
            <person name="Ray D.A."/>
            <person name="Sullivan K.A.M."/>
            <person name="Roscito J.G."/>
            <person name="Kirilenko B.M."/>
            <person name="Davalos L.M."/>
            <person name="Corthals A.P."/>
            <person name="Power M.L."/>
            <person name="Jones G."/>
            <person name="Ransome R.D."/>
            <person name="Dechmann D.K.N."/>
            <person name="Locatelli A.G."/>
            <person name="Puechmaille S.J."/>
            <person name="Fedrigo O."/>
            <person name="Jarvis E.D."/>
            <person name="Hiller M."/>
            <person name="Vernes S.C."/>
            <person name="Myers E.W."/>
            <person name="Teeling E.C."/>
        </authorList>
    </citation>
    <scope>NUCLEOTIDE SEQUENCE [LARGE SCALE GENOMIC DNA]</scope>
    <source>
        <strain evidence="2">MRhiFer1</strain>
        <tissue evidence="2">Lung</tissue>
    </source>
</reference>
<protein>
    <submittedName>
        <fullName evidence="2">Uncharacterized protein</fullName>
    </submittedName>
</protein>
<proteinExistence type="predicted"/>
<organism evidence="2 3">
    <name type="scientific">Rhinolophus ferrumequinum</name>
    <name type="common">Greater horseshoe bat</name>
    <dbReference type="NCBI Taxonomy" id="59479"/>
    <lineage>
        <taxon>Eukaryota</taxon>
        <taxon>Metazoa</taxon>
        <taxon>Chordata</taxon>
        <taxon>Craniata</taxon>
        <taxon>Vertebrata</taxon>
        <taxon>Euteleostomi</taxon>
        <taxon>Mammalia</taxon>
        <taxon>Eutheria</taxon>
        <taxon>Laurasiatheria</taxon>
        <taxon>Chiroptera</taxon>
        <taxon>Yinpterochiroptera</taxon>
        <taxon>Rhinolophoidea</taxon>
        <taxon>Rhinolophidae</taxon>
        <taxon>Rhinolophinae</taxon>
        <taxon>Rhinolophus</taxon>
    </lineage>
</organism>
<dbReference type="AlphaFoldDB" id="A0A7J7TMS3"/>
<feature type="region of interest" description="Disordered" evidence="1">
    <location>
        <begin position="50"/>
        <end position="70"/>
    </location>
</feature>
<gene>
    <name evidence="2" type="ORF">mRhiFer1_008750</name>
</gene>
<dbReference type="Proteomes" id="UP000585614">
    <property type="component" value="Unassembled WGS sequence"/>
</dbReference>
<name>A0A7J7TMS3_RHIFE</name>
<accession>A0A7J7TMS3</accession>
<dbReference type="EMBL" id="JACAGC010000019">
    <property type="protein sequence ID" value="KAF6301832.1"/>
    <property type="molecule type" value="Genomic_DNA"/>
</dbReference>